<reference evidence="2" key="3">
    <citation type="submission" date="2025-08" db="UniProtKB">
        <authorList>
            <consortium name="Ensembl"/>
        </authorList>
    </citation>
    <scope>IDENTIFICATION</scope>
</reference>
<name>H2XSS9_CIOIN</name>
<dbReference type="Proteomes" id="UP000008144">
    <property type="component" value="Chromosome 13"/>
</dbReference>
<reference evidence="3" key="1">
    <citation type="journal article" date="2002" name="Science">
        <title>The draft genome of Ciona intestinalis: insights into chordate and vertebrate origins.</title>
        <authorList>
            <person name="Dehal P."/>
            <person name="Satou Y."/>
            <person name="Campbell R.K."/>
            <person name="Chapman J."/>
            <person name="Degnan B."/>
            <person name="De Tomaso A."/>
            <person name="Davidson B."/>
            <person name="Di Gregorio A."/>
            <person name="Gelpke M."/>
            <person name="Goodstein D.M."/>
            <person name="Harafuji N."/>
            <person name="Hastings K.E."/>
            <person name="Ho I."/>
            <person name="Hotta K."/>
            <person name="Huang W."/>
            <person name="Kawashima T."/>
            <person name="Lemaire P."/>
            <person name="Martinez D."/>
            <person name="Meinertzhagen I.A."/>
            <person name="Necula S."/>
            <person name="Nonaka M."/>
            <person name="Putnam N."/>
            <person name="Rash S."/>
            <person name="Saiga H."/>
            <person name="Satake M."/>
            <person name="Terry A."/>
            <person name="Yamada L."/>
            <person name="Wang H.G."/>
            <person name="Awazu S."/>
            <person name="Azumi K."/>
            <person name="Boore J."/>
            <person name="Branno M."/>
            <person name="Chin-Bow S."/>
            <person name="DeSantis R."/>
            <person name="Doyle S."/>
            <person name="Francino P."/>
            <person name="Keys D.N."/>
            <person name="Haga S."/>
            <person name="Hayashi H."/>
            <person name="Hino K."/>
            <person name="Imai K.S."/>
            <person name="Inaba K."/>
            <person name="Kano S."/>
            <person name="Kobayashi K."/>
            <person name="Kobayashi M."/>
            <person name="Lee B.I."/>
            <person name="Makabe K.W."/>
            <person name="Manohar C."/>
            <person name="Matassi G."/>
            <person name="Medina M."/>
            <person name="Mochizuki Y."/>
            <person name="Mount S."/>
            <person name="Morishita T."/>
            <person name="Miura S."/>
            <person name="Nakayama A."/>
            <person name="Nishizaka S."/>
            <person name="Nomoto H."/>
            <person name="Ohta F."/>
            <person name="Oishi K."/>
            <person name="Rigoutsos I."/>
            <person name="Sano M."/>
            <person name="Sasaki A."/>
            <person name="Sasakura Y."/>
            <person name="Shoguchi E."/>
            <person name="Shin-i T."/>
            <person name="Spagnuolo A."/>
            <person name="Stainier D."/>
            <person name="Suzuki M.M."/>
            <person name="Tassy O."/>
            <person name="Takatori N."/>
            <person name="Tokuoka M."/>
            <person name="Yagi K."/>
            <person name="Yoshizaki F."/>
            <person name="Wada S."/>
            <person name="Zhang C."/>
            <person name="Hyatt P.D."/>
            <person name="Larimer F."/>
            <person name="Detter C."/>
            <person name="Doggett N."/>
            <person name="Glavina T."/>
            <person name="Hawkins T."/>
            <person name="Richardson P."/>
            <person name="Lucas S."/>
            <person name="Kohara Y."/>
            <person name="Levine M."/>
            <person name="Satoh N."/>
            <person name="Rokhsar D.S."/>
        </authorList>
    </citation>
    <scope>NUCLEOTIDE SEQUENCE [LARGE SCALE GENOMIC DNA]</scope>
</reference>
<reference evidence="2" key="4">
    <citation type="submission" date="2025-09" db="UniProtKB">
        <authorList>
            <consortium name="Ensembl"/>
        </authorList>
    </citation>
    <scope>IDENTIFICATION</scope>
</reference>
<organism evidence="2 3">
    <name type="scientific">Ciona intestinalis</name>
    <name type="common">Transparent sea squirt</name>
    <name type="synonym">Ascidia intestinalis</name>
    <dbReference type="NCBI Taxonomy" id="7719"/>
    <lineage>
        <taxon>Eukaryota</taxon>
        <taxon>Metazoa</taxon>
        <taxon>Chordata</taxon>
        <taxon>Tunicata</taxon>
        <taxon>Ascidiacea</taxon>
        <taxon>Phlebobranchia</taxon>
        <taxon>Cionidae</taxon>
        <taxon>Ciona</taxon>
    </lineage>
</organism>
<dbReference type="EMBL" id="EAAA01001081">
    <property type="status" value="NOT_ANNOTATED_CDS"/>
    <property type="molecule type" value="Genomic_DNA"/>
</dbReference>
<keyword evidence="1" id="KW-1133">Transmembrane helix</keyword>
<proteinExistence type="predicted"/>
<reference evidence="2" key="2">
    <citation type="journal article" date="2008" name="Genome Biol.">
        <title>Improved genome assembly and evidence-based global gene model set for the chordate Ciona intestinalis: new insight into intron and operon populations.</title>
        <authorList>
            <person name="Satou Y."/>
            <person name="Mineta K."/>
            <person name="Ogasawara M."/>
            <person name="Sasakura Y."/>
            <person name="Shoguchi E."/>
            <person name="Ueno K."/>
            <person name="Yamada L."/>
            <person name="Matsumoto J."/>
            <person name="Wasserscheid J."/>
            <person name="Dewar K."/>
            <person name="Wiley G.B."/>
            <person name="Macmil S.L."/>
            <person name="Roe B.A."/>
            <person name="Zeller R.W."/>
            <person name="Hastings K.E."/>
            <person name="Lemaire P."/>
            <person name="Lindquist E."/>
            <person name="Endo T."/>
            <person name="Hotta K."/>
            <person name="Inaba K."/>
        </authorList>
    </citation>
    <scope>NUCLEOTIDE SEQUENCE [LARGE SCALE GENOMIC DNA]</scope>
    <source>
        <strain evidence="2">wild type</strain>
    </source>
</reference>
<dbReference type="InParanoid" id="H2XSS9"/>
<keyword evidence="1" id="KW-0472">Membrane</keyword>
<dbReference type="HOGENOM" id="CLU_3162277_0_0_1"/>
<protein>
    <submittedName>
        <fullName evidence="2">Uncharacterized protein</fullName>
    </submittedName>
</protein>
<keyword evidence="1" id="KW-0812">Transmembrane</keyword>
<keyword evidence="3" id="KW-1185">Reference proteome</keyword>
<accession>H2XSS9</accession>
<evidence type="ECO:0000256" key="1">
    <source>
        <dbReference type="SAM" id="Phobius"/>
    </source>
</evidence>
<dbReference type="Ensembl" id="ENSCINT00000034089.1">
    <property type="protein sequence ID" value="ENSCINP00000032713.1"/>
    <property type="gene ID" value="ENSCING00000023658.1"/>
</dbReference>
<evidence type="ECO:0000313" key="2">
    <source>
        <dbReference type="Ensembl" id="ENSCINP00000032713.1"/>
    </source>
</evidence>
<evidence type="ECO:0000313" key="3">
    <source>
        <dbReference type="Proteomes" id="UP000008144"/>
    </source>
</evidence>
<feature type="transmembrane region" description="Helical" evidence="1">
    <location>
        <begin position="20"/>
        <end position="39"/>
    </location>
</feature>
<sequence length="48" mass="6007">MGHNTCMFHFIYHLVVPFRFRLYIVLRALFVYEYILFLIHNKSTYYCL</sequence>
<dbReference type="AlphaFoldDB" id="H2XSS9"/>